<dbReference type="EMBL" id="UINC01048014">
    <property type="protein sequence ID" value="SVB58016.1"/>
    <property type="molecule type" value="Genomic_DNA"/>
</dbReference>
<dbReference type="AlphaFoldDB" id="A0A382F4R7"/>
<organism evidence="1">
    <name type="scientific">marine metagenome</name>
    <dbReference type="NCBI Taxonomy" id="408172"/>
    <lineage>
        <taxon>unclassified sequences</taxon>
        <taxon>metagenomes</taxon>
        <taxon>ecological metagenomes</taxon>
    </lineage>
</organism>
<feature type="non-terminal residue" evidence="1">
    <location>
        <position position="230"/>
    </location>
</feature>
<accession>A0A382F4R7</accession>
<sequence length="230" mass="25872">MAELFGFRLERVKGSGSEATFTTPTPDDGTLEVAAGGFWGQVLDTDGRERTDIDLIRRYRDISQQTECDAAIEDIVNESIVANEEDAAVQIVLEGLPYPAKIKRKIRDEFTEVLRLLNFAAKGHDIFRRWYVDGRMFYHKVIDTKNPRKGMTELRWIDASKIRKVREIQKDVDVKTGVDIIGKIEEYYIYNEKGLIAGTSSNIPSEGIKIALDAIAYVPSGVIDGNNGRV</sequence>
<dbReference type="Pfam" id="PF07230">
    <property type="entry name" value="Portal_T4"/>
    <property type="match status" value="1"/>
</dbReference>
<proteinExistence type="predicted"/>
<reference evidence="1" key="1">
    <citation type="submission" date="2018-05" db="EMBL/GenBank/DDBJ databases">
        <authorList>
            <person name="Lanie J.A."/>
            <person name="Ng W.-L."/>
            <person name="Kazmierczak K.M."/>
            <person name="Andrzejewski T.M."/>
            <person name="Davidsen T.M."/>
            <person name="Wayne K.J."/>
            <person name="Tettelin H."/>
            <person name="Glass J.I."/>
            <person name="Rusch D."/>
            <person name="Podicherti R."/>
            <person name="Tsui H.-C.T."/>
            <person name="Winkler M.E."/>
        </authorList>
    </citation>
    <scope>NUCLEOTIDE SEQUENCE</scope>
</reference>
<evidence type="ECO:0000313" key="1">
    <source>
        <dbReference type="EMBL" id="SVB58016.1"/>
    </source>
</evidence>
<dbReference type="InterPro" id="IPR010823">
    <property type="entry name" value="Portal_Gp20"/>
</dbReference>
<name>A0A382F4R7_9ZZZZ</name>
<protein>
    <recommendedName>
        <fullName evidence="2">Portal protein</fullName>
    </recommendedName>
</protein>
<gene>
    <name evidence="1" type="ORF">METZ01_LOCUS210870</name>
</gene>
<evidence type="ECO:0008006" key="2">
    <source>
        <dbReference type="Google" id="ProtNLM"/>
    </source>
</evidence>